<evidence type="ECO:0000313" key="3">
    <source>
        <dbReference type="Proteomes" id="UP000187822"/>
    </source>
</evidence>
<evidence type="ECO:0000313" key="2">
    <source>
        <dbReference type="EMBL" id="SJK84277.1"/>
    </source>
</evidence>
<sequence length="281" mass="32364">MEQIKLSQIIKNNLRGNSGYYIMKFITGLEMSLDGYSTEHIVFPYSENLKIISYRSRKAPKTRENDFLIMPENVFAKLASDMENSGFYPSSVELEGEEGEYFRTSSSRTLISYDVIIKFLKNGFSFKSCTFRKDKTYFGVDRFSRIWSNDRDIISVLGELTAQYLSEALKNFYLNKGAETSIENVILRPYISDYSVSSEIVERLKLRLGKRRITLIKRFRNGDTLIYAYASDQSHRIEMIVRQNNMSLVSMNSTDLNTVIEMSEIVEKAGGVFVGIRSTLK</sequence>
<keyword evidence="3" id="KW-1185">Reference proteome</keyword>
<evidence type="ECO:0000313" key="4">
    <source>
        <dbReference type="Proteomes" id="UP000195607"/>
    </source>
</evidence>
<protein>
    <submittedName>
        <fullName evidence="1">Succinyl-CoA synthetase subunit alpha</fullName>
    </submittedName>
</protein>
<reference evidence="1 4" key="1">
    <citation type="submission" date="2016-04" db="EMBL/GenBank/DDBJ databases">
        <authorList>
            <person name="Evans L.H."/>
            <person name="Alamgir A."/>
            <person name="Owens N."/>
            <person name="Weber N.D."/>
            <person name="Virtaneva K."/>
            <person name="Barbian K."/>
            <person name="Babar A."/>
            <person name="Rosenke K."/>
        </authorList>
    </citation>
    <scope>NUCLEOTIDE SEQUENCE [LARGE SCALE GENOMIC DNA]</scope>
    <source>
        <strain evidence="1">S5</strain>
        <strain evidence="4">S5(T) (JCM 30642 \VKM B-2941)</strain>
    </source>
</reference>
<dbReference type="AlphaFoldDB" id="A0A1N5T0Z7"/>
<name>A0A1N5T0Z7_9ARCH</name>
<proteinExistence type="predicted"/>
<organism evidence="1 4">
    <name type="scientific">Cuniculiplasma divulgatum</name>
    <dbReference type="NCBI Taxonomy" id="1673428"/>
    <lineage>
        <taxon>Archaea</taxon>
        <taxon>Methanobacteriati</taxon>
        <taxon>Thermoplasmatota</taxon>
        <taxon>Thermoplasmata</taxon>
        <taxon>Thermoplasmatales</taxon>
        <taxon>Cuniculiplasmataceae</taxon>
        <taxon>Cuniculiplasma</taxon>
    </lineage>
</organism>
<dbReference type="Proteomes" id="UP000187822">
    <property type="component" value="Chromosome I"/>
</dbReference>
<dbReference type="Proteomes" id="UP000195607">
    <property type="component" value="Chromosome I"/>
</dbReference>
<dbReference type="STRING" id="1673428.CPM_0392"/>
<reference evidence="3" key="3">
    <citation type="submission" date="2016-06" db="EMBL/GenBank/DDBJ databases">
        <authorList>
            <person name="Toshchakov V.S."/>
        </authorList>
    </citation>
    <scope>NUCLEOTIDE SEQUENCE [LARGE SCALE GENOMIC DNA]</scope>
    <source>
        <strain>PM4 (JCM 30641</strain>
        <strain evidence="3">\VKM B-2940)</strain>
    </source>
</reference>
<reference evidence="2" key="2">
    <citation type="submission" date="2016-06" db="EMBL/GenBank/DDBJ databases">
        <authorList>
            <person name="Olsen C.W."/>
            <person name="Carey S."/>
            <person name="Hinshaw L."/>
            <person name="Karasin A.I."/>
        </authorList>
    </citation>
    <scope>NUCLEOTIDE SEQUENCE [LARGE SCALE GENOMIC DNA]</scope>
    <source>
        <strain evidence="2">PM4</strain>
    </source>
</reference>
<accession>A0A1N5T0Z7</accession>
<evidence type="ECO:0000313" key="1">
    <source>
        <dbReference type="EMBL" id="SIM41778.1"/>
    </source>
</evidence>
<dbReference type="GeneID" id="41587722"/>
<dbReference type="RefSeq" id="WP_021789113.1">
    <property type="nucleotide sequence ID" value="NZ_LT671858.1"/>
</dbReference>
<dbReference type="EMBL" id="LT719092">
    <property type="protein sequence ID" value="SJK84277.1"/>
    <property type="molecule type" value="Genomic_DNA"/>
</dbReference>
<dbReference type="EMBL" id="LT671858">
    <property type="protein sequence ID" value="SIM41778.1"/>
    <property type="molecule type" value="Genomic_DNA"/>
</dbReference>
<dbReference type="KEGG" id="cdiv:CPM_0392"/>
<gene>
    <name evidence="2" type="ORF">CPM_0392</name>
    <name evidence="1" type="ORF">CSP5_0420</name>
</gene>